<keyword evidence="1" id="KW-0812">Transmembrane</keyword>
<feature type="transmembrane region" description="Helical" evidence="1">
    <location>
        <begin position="7"/>
        <end position="29"/>
    </location>
</feature>
<evidence type="ECO:0000256" key="1">
    <source>
        <dbReference type="SAM" id="Phobius"/>
    </source>
</evidence>
<gene>
    <name evidence="2" type="ORF">FLL45_04430</name>
</gene>
<reference evidence="2 3" key="1">
    <citation type="submission" date="2019-06" db="EMBL/GenBank/DDBJ databases">
        <title>Draft genome of Aliikangiella marina GYP-15.</title>
        <authorList>
            <person name="Wang G."/>
        </authorList>
    </citation>
    <scope>NUCLEOTIDE SEQUENCE [LARGE SCALE GENOMIC DNA]</scope>
    <source>
        <strain evidence="2 3">GYP-15</strain>
    </source>
</reference>
<evidence type="ECO:0000313" key="2">
    <source>
        <dbReference type="EMBL" id="TQV77199.1"/>
    </source>
</evidence>
<organism evidence="2 3">
    <name type="scientific">Aliikangiella marina</name>
    <dbReference type="NCBI Taxonomy" id="1712262"/>
    <lineage>
        <taxon>Bacteria</taxon>
        <taxon>Pseudomonadati</taxon>
        <taxon>Pseudomonadota</taxon>
        <taxon>Gammaproteobacteria</taxon>
        <taxon>Oceanospirillales</taxon>
        <taxon>Pleioneaceae</taxon>
        <taxon>Aliikangiella</taxon>
    </lineage>
</organism>
<keyword evidence="1" id="KW-0472">Membrane</keyword>
<dbReference type="RefSeq" id="WP_142888559.1">
    <property type="nucleotide sequence ID" value="NZ_VIKR01000001.1"/>
</dbReference>
<dbReference type="EMBL" id="VIKR01000001">
    <property type="protein sequence ID" value="TQV77199.1"/>
    <property type="molecule type" value="Genomic_DNA"/>
</dbReference>
<evidence type="ECO:0000313" key="3">
    <source>
        <dbReference type="Proteomes" id="UP000317839"/>
    </source>
</evidence>
<keyword evidence="3" id="KW-1185">Reference proteome</keyword>
<keyword evidence="1" id="KW-1133">Transmembrane helix</keyword>
<proteinExistence type="predicted"/>
<dbReference type="InterPro" id="IPR021730">
    <property type="entry name" value="YdbH"/>
</dbReference>
<dbReference type="AlphaFoldDB" id="A0A545TIZ0"/>
<dbReference type="Pfam" id="PF11739">
    <property type="entry name" value="YdbH-like"/>
    <property type="match status" value="1"/>
</dbReference>
<comment type="caution">
    <text evidence="2">The sequence shown here is derived from an EMBL/GenBank/DDBJ whole genome shotgun (WGS) entry which is preliminary data.</text>
</comment>
<sequence>MTIKSILFRTLALCILVLVAIYLLLPWWLPAAINGIVSSPNWRINDMSIGYPSPEGVTINALTIDLLANKQSVGQLNLKQAQLTINWTTRTIKAIEVESVSGDWLIPLPNKARSSQTQNGQTQINHTLNSQEVASLPEKLPTLTIEQFDFTLPFPNMPVTLSGRIEMEKPNHQLFAEIDSDESMTGKLTATLTPEKALKANLTGKAQLEEIDTLIKRLLPDLNLTLTQPQGEITATIIANLSLQDFNELKPQIAISMSPQSMGAELPLFKISKLNGRINLSYRDQLWYLNPGDLTGEIITTEAVSPLKPQAFLFNARNKAAQFDQDILLDIALKRDADRINLSLQGQLNDQFNANIDAKLTNVETYFDENLERLMLTINPNLTNWQTKSLDYQGALIFSKTLESYQVVTSNEQKFQLQGVHLGPLKDSNLDLTFNLAPESDLSKPVLTSAKVFIEQGTLSFDETNRIQLNNSQLTYQGDESSGTWQSQFNDIRLLQPNNGDWLQGKIQTAGSIDWVNQSYQGTATPNFSLKASQSVLTNLFPAQKHLWQRFSVTGDATQDQLALNGHFEIDGSFEQAPQVHGKLEANIAEIRLADNGLNQANWQLQWHGDWRDITTHLKAAQLVLKQQPQGELTGLRADIRLDESIQWRDLHLDTALFGGKLSVAGSDGWQAIDTNQGTATLEKIDLSKLSDYLGKAELIISGLLSGAIPFTLTNGQLTFGEGQLTAEQGRIAYLPQGKKIALTQETIGELANITLQNFHYQLMNAKINHGGPCGFDIVFRLEGKNPDLGARADQILNIGYQPTSNVNLYYLLLFGEDFVQELQNQQKDSVCVQPNP</sequence>
<accession>A0A545TIZ0</accession>
<dbReference type="Proteomes" id="UP000317839">
    <property type="component" value="Unassembled WGS sequence"/>
</dbReference>
<protein>
    <submittedName>
        <fullName evidence="2">Uncharacterized protein</fullName>
    </submittedName>
</protein>
<dbReference type="OrthoDB" id="9759996at2"/>
<name>A0A545TIZ0_9GAMM</name>